<evidence type="ECO:0000256" key="2">
    <source>
        <dbReference type="SAM" id="Phobius"/>
    </source>
</evidence>
<accession>A0AAD9IBC5</accession>
<feature type="transmembrane region" description="Helical" evidence="2">
    <location>
        <begin position="6"/>
        <end position="25"/>
    </location>
</feature>
<keyword evidence="2" id="KW-1133">Transmembrane helix</keyword>
<evidence type="ECO:0000256" key="1">
    <source>
        <dbReference type="SAM" id="MobiDB-lite"/>
    </source>
</evidence>
<reference evidence="3" key="1">
    <citation type="journal article" date="2023" name="Mol. Plant Microbe Interact.">
        <title>Elucidating the Obligate Nature and Biological Capacity of an Invasive Fungal Corn Pathogen.</title>
        <authorList>
            <person name="MacCready J.S."/>
            <person name="Roggenkamp E.M."/>
            <person name="Gdanetz K."/>
            <person name="Chilvers M.I."/>
        </authorList>
    </citation>
    <scope>NUCLEOTIDE SEQUENCE</scope>
    <source>
        <strain evidence="3">PM02</strain>
    </source>
</reference>
<dbReference type="EMBL" id="JAQQPM010000008">
    <property type="protein sequence ID" value="KAK2074603.1"/>
    <property type="molecule type" value="Genomic_DNA"/>
</dbReference>
<proteinExistence type="predicted"/>
<dbReference type="AlphaFoldDB" id="A0AAD9IBC5"/>
<keyword evidence="2" id="KW-0812">Transmembrane</keyword>
<organism evidence="3 4">
    <name type="scientific">Phyllachora maydis</name>
    <dbReference type="NCBI Taxonomy" id="1825666"/>
    <lineage>
        <taxon>Eukaryota</taxon>
        <taxon>Fungi</taxon>
        <taxon>Dikarya</taxon>
        <taxon>Ascomycota</taxon>
        <taxon>Pezizomycotina</taxon>
        <taxon>Sordariomycetes</taxon>
        <taxon>Sordariomycetidae</taxon>
        <taxon>Phyllachorales</taxon>
        <taxon>Phyllachoraceae</taxon>
        <taxon>Phyllachora</taxon>
    </lineage>
</organism>
<feature type="compositionally biased region" description="Basic and acidic residues" evidence="1">
    <location>
        <begin position="83"/>
        <end position="107"/>
    </location>
</feature>
<evidence type="ECO:0000313" key="4">
    <source>
        <dbReference type="Proteomes" id="UP001217918"/>
    </source>
</evidence>
<sequence length="107" mass="12179">MIVTIVVVGIVGICGFASALLFYIAKKREWKVRERIRRSAKKVATALTPRRAEFPRSLKDDESSARPKGRRIKLDDVPPTPRIRPDRLDLEKGSRSVDETHVKSGRR</sequence>
<dbReference type="Proteomes" id="UP001217918">
    <property type="component" value="Unassembled WGS sequence"/>
</dbReference>
<feature type="region of interest" description="Disordered" evidence="1">
    <location>
        <begin position="54"/>
        <end position="107"/>
    </location>
</feature>
<protein>
    <submittedName>
        <fullName evidence="3">Uncharacterized protein</fullName>
    </submittedName>
</protein>
<keyword evidence="2" id="KW-0472">Membrane</keyword>
<name>A0AAD9IBC5_9PEZI</name>
<feature type="compositionally biased region" description="Basic and acidic residues" evidence="1">
    <location>
        <begin position="54"/>
        <end position="65"/>
    </location>
</feature>
<keyword evidence="4" id="KW-1185">Reference proteome</keyword>
<gene>
    <name evidence="3" type="ORF">P8C59_008798</name>
</gene>
<comment type="caution">
    <text evidence="3">The sequence shown here is derived from an EMBL/GenBank/DDBJ whole genome shotgun (WGS) entry which is preliminary data.</text>
</comment>
<evidence type="ECO:0000313" key="3">
    <source>
        <dbReference type="EMBL" id="KAK2074603.1"/>
    </source>
</evidence>